<accession>A0A059E0F1</accession>
<dbReference type="SMART" id="SM00490">
    <property type="entry name" value="HELICc"/>
    <property type="match status" value="1"/>
</dbReference>
<dbReference type="STRING" id="1280948.HY36_16930"/>
<dbReference type="InterPro" id="IPR001650">
    <property type="entry name" value="Helicase_C-like"/>
</dbReference>
<proteinExistence type="predicted"/>
<dbReference type="Pfam" id="PF00271">
    <property type="entry name" value="Helicase_C"/>
    <property type="match status" value="1"/>
</dbReference>
<dbReference type="InterPro" id="IPR027417">
    <property type="entry name" value="P-loop_NTPase"/>
</dbReference>
<dbReference type="EMBL" id="AWFH01000015">
    <property type="protein sequence ID" value="KCZ61384.1"/>
    <property type="molecule type" value="Genomic_DNA"/>
</dbReference>
<comment type="caution">
    <text evidence="4">The sequence shown here is derived from an EMBL/GenBank/DDBJ whole genome shotgun (WGS) entry which is preliminary data.</text>
</comment>
<organism evidence="4 5">
    <name type="scientific">Hyphomonas atlantica</name>
    <dbReference type="NCBI Taxonomy" id="1280948"/>
    <lineage>
        <taxon>Bacteria</taxon>
        <taxon>Pseudomonadati</taxon>
        <taxon>Pseudomonadota</taxon>
        <taxon>Alphaproteobacteria</taxon>
        <taxon>Hyphomonadales</taxon>
        <taxon>Hyphomonadaceae</taxon>
        <taxon>Hyphomonas</taxon>
    </lineage>
</organism>
<sequence>MKPVVLNDAAHGDLETLKEAVCDSLINLTFERVSGFGPTGAMVFGRKPSRHFVSGFLAPGFDPTGQDDETSDIRINTHGLDFTVSRSEADEIEVSASIAVYVRALPEWDEIQTPGYGLVPVFQPTPEIQRELRAAVREHMAKRDSNGRSRGSYEDYLADKQAAYAAACSRLGLPAPSANLEELAPERATEDVEQDDINADPEDEEDSNSSSDQSDRIYARAVPNLSDALAERQRPPEVWIRVPVSLGPWAINLSDDLSLQSDVISNEIEQRIKTSVQAWLDTDEGRKRAYRDVRIAPSNCVDRESWEAFLETARHQSVDARQLLPDPFDLRLLVSASFDRRHDNQSLVRVSLEHCGKRAAGSQQALIEPACFQIELKVALASQALIMMPLDRVKPSYRYQRYMSQPAIGVNCGVSAASQGDKLFLRTSWAPRYVLPRQVPRSNSAIPRDYATLSDPGFDPAQLAGLTEEYGTWIEYVSANTDPTEGVTSASDQANELRNFERDIEAYRSEQKDIQRGIDILVEARQAFLDDRECEKAVPYKAWLMTNESFREAGKDEEGNVKFESWRLFQMAFILTQLPAFASRLNSYADWFDPDRDEDTASLLYFATGGGKSEAFFGALTFLLFMDRLRGKTFGVSALVRYPLRLLTVQQARRLFRLLVHAELVRRSHNVPGAPFQLGFWVGKSNTPNGLMDERLTAVPFDNASPLIAGSAEEADYKSVRRALNKVPTCPFCSEPTELRRVRSEGGDQRYRLALLCLNKTCQWNTQTADQGFEPLPFLLVDEDIYARAPAVVLGTIDKLALIGQYHSTISSVFGMFGLGRWAINGQDRISAPRDIKSHNPPTGRRSLQPLYEDGDQLFFDPLPALIIQDEAHLLEESLGAFAGLFETTLEQVFKHNSDLLGNMVVRRSSADGARGLPRMPKVIAATATVSDPARQTKMLYQRACRQFPYPGPDLYASFYSQPKAPKATDRRAQLETTKDIETFAPWSRVYVSFMTNGGTHTITSVNILAALHATLTGLLTDLWNEGDTSTQVAAVDLLIRGLTQADPVSSQRRQLLTEQRNQARFDLIASLVDLHRVALTYVTNKKGGDVVLDALQAVSRETHQYDALPADELKLDLISGGVDMEGIERVMRAAERSRTASGDFVPLGESLRNIVATSAISHGVDVDRFNAMIFAGIPSNIAEYIQASSRVGRTHVGFSLLVPTPQSRRDRYVVETHTAFHRFLERMISPPAIDRWAAHAVKRVMPSLFQAWLMGVIEPRLFANAPDKTKAPQFWRLDHIHAYLDPVERRKKLLPNFVDFVLGAIGVEGRGPAHIGLPANTAYYRTLVTREAHAMYDMFTGDAAELGGKLHEFWNSTTEVRRPMMSLRDVEDAGLITPAASRPAMRNDPDYQQDIEEAMKFLRRQRGDGSELDDEFGG</sequence>
<name>A0A059E0F1_9PROT</name>
<evidence type="ECO:0000256" key="1">
    <source>
        <dbReference type="SAM" id="Coils"/>
    </source>
</evidence>
<dbReference type="PATRIC" id="fig|1280948.3.peg.1909"/>
<reference evidence="4 5" key="1">
    <citation type="journal article" date="2014" name="Antonie Van Leeuwenhoek">
        <title>Hyphomonas beringensis sp. nov. and Hyphomonas chukchiensis sp. nov., isolated from surface seawater of the Bering Sea and Chukchi Sea.</title>
        <authorList>
            <person name="Li C."/>
            <person name="Lai Q."/>
            <person name="Li G."/>
            <person name="Dong C."/>
            <person name="Wang J."/>
            <person name="Liao Y."/>
            <person name="Shao Z."/>
        </authorList>
    </citation>
    <scope>NUCLEOTIDE SEQUENCE [LARGE SCALE GENOMIC DNA]</scope>
    <source>
        <strain evidence="4 5">22II1-22F38</strain>
    </source>
</reference>
<dbReference type="Proteomes" id="UP000024547">
    <property type="component" value="Unassembled WGS sequence"/>
</dbReference>
<dbReference type="SUPFAM" id="SSF52540">
    <property type="entry name" value="P-loop containing nucleoside triphosphate hydrolases"/>
    <property type="match status" value="1"/>
</dbReference>
<feature type="domain" description="Helicase C-terminal" evidence="3">
    <location>
        <begin position="1067"/>
        <end position="1250"/>
    </location>
</feature>
<dbReference type="OrthoDB" id="713315at2"/>
<protein>
    <recommendedName>
        <fullName evidence="3">Helicase C-terminal domain-containing protein</fullName>
    </recommendedName>
</protein>
<feature type="region of interest" description="Disordered" evidence="2">
    <location>
        <begin position="184"/>
        <end position="218"/>
    </location>
</feature>
<keyword evidence="1" id="KW-0175">Coiled coil</keyword>
<dbReference type="Gene3D" id="3.40.50.300">
    <property type="entry name" value="P-loop containing nucleotide triphosphate hydrolases"/>
    <property type="match status" value="1"/>
</dbReference>
<feature type="compositionally biased region" description="Acidic residues" evidence="2">
    <location>
        <begin position="191"/>
        <end position="207"/>
    </location>
</feature>
<dbReference type="eggNOG" id="COG1205">
    <property type="taxonomic scope" value="Bacteria"/>
</dbReference>
<dbReference type="eggNOG" id="COG1201">
    <property type="taxonomic scope" value="Bacteria"/>
</dbReference>
<dbReference type="PROSITE" id="PS51194">
    <property type="entry name" value="HELICASE_CTER"/>
    <property type="match status" value="1"/>
</dbReference>
<evidence type="ECO:0000259" key="3">
    <source>
        <dbReference type="PROSITE" id="PS51194"/>
    </source>
</evidence>
<dbReference type="CDD" id="cd18785">
    <property type="entry name" value="SF2_C"/>
    <property type="match status" value="1"/>
</dbReference>
<feature type="coiled-coil region" evidence="1">
    <location>
        <begin position="490"/>
        <end position="517"/>
    </location>
</feature>
<evidence type="ECO:0000313" key="5">
    <source>
        <dbReference type="Proteomes" id="UP000024547"/>
    </source>
</evidence>
<evidence type="ECO:0000313" key="4">
    <source>
        <dbReference type="EMBL" id="KCZ61384.1"/>
    </source>
</evidence>
<keyword evidence="5" id="KW-1185">Reference proteome</keyword>
<evidence type="ECO:0000256" key="2">
    <source>
        <dbReference type="SAM" id="MobiDB-lite"/>
    </source>
</evidence>
<gene>
    <name evidence="4" type="ORF">HY36_16930</name>
</gene>
<dbReference type="RefSeq" id="WP_035551715.1">
    <property type="nucleotide sequence ID" value="NZ_AWFH01000015.1"/>
</dbReference>